<dbReference type="GO" id="GO:0017061">
    <property type="term" value="F:S-methyl-5-thioadenosine phosphorylase activity"/>
    <property type="evidence" value="ECO:0007669"/>
    <property type="project" value="UniProtKB-EC"/>
</dbReference>
<dbReference type="InterPro" id="IPR038371">
    <property type="entry name" value="Cu_polyphenol_OxRdtase_sf"/>
</dbReference>
<keyword evidence="13" id="KW-1185">Reference proteome</keyword>
<dbReference type="Pfam" id="PF02578">
    <property type="entry name" value="Cu-oxidase_4"/>
    <property type="match status" value="1"/>
</dbReference>
<protein>
    <recommendedName>
        <fullName evidence="11">Purine nucleoside phosphorylase</fullName>
    </recommendedName>
</protein>
<keyword evidence="4" id="KW-0808">Transferase</keyword>
<evidence type="ECO:0000256" key="6">
    <source>
        <dbReference type="ARBA" id="ARBA00022801"/>
    </source>
</evidence>
<comment type="function">
    <text evidence="2">Purine nucleoside enzyme that catalyzes the phosphorolysis of adenosine and inosine nucleosides, yielding D-ribose 1-phosphate and the respective free bases, adenine and hypoxanthine. Also catalyzes the phosphorolysis of S-methyl-5'-thioadenosine into adenine and S-methyl-5-thio-alpha-D-ribose 1-phosphate. Also has adenosine deaminase activity.</text>
</comment>
<evidence type="ECO:0000256" key="1">
    <source>
        <dbReference type="ARBA" id="ARBA00000553"/>
    </source>
</evidence>
<evidence type="ECO:0000256" key="7">
    <source>
        <dbReference type="ARBA" id="ARBA00022833"/>
    </source>
</evidence>
<dbReference type="RefSeq" id="WP_161822315.1">
    <property type="nucleotide sequence ID" value="NZ_LSRS01000004.1"/>
</dbReference>
<keyword evidence="7" id="KW-0862">Zinc</keyword>
<sequence length="274" mass="29229">MQGGFILNKSGELAYLTVPSFTATGSVTHAFTTRLGGVSPTPYGSLNLGLHVGDELRYVVANRQRICQALGANMNWLVAGEQVHGDRVVTVGAAQAGRGAISIDDALPGVDALVTDEPLVLLSSYYADCVPLLFLDPMRRVIALAHAGWKGTVQNIGTKTVHHMLEMHGCLAENILAAVGPAIGACCYEVDAPVMEAVERVWPGGPIPARPGQPGRWWLDLPAVNWRLLLGAGVRAENITMAGCCTACCEDLFFSYRRQDGPTGRMASLIMLQC</sequence>
<dbReference type="CDD" id="cd16833">
    <property type="entry name" value="YfiH"/>
    <property type="match status" value="1"/>
</dbReference>
<comment type="catalytic activity">
    <reaction evidence="10">
        <text>S-methyl-5'-thioadenosine + phosphate = 5-(methylsulfanyl)-alpha-D-ribose 1-phosphate + adenine</text>
        <dbReference type="Rhea" id="RHEA:11852"/>
        <dbReference type="ChEBI" id="CHEBI:16708"/>
        <dbReference type="ChEBI" id="CHEBI:17509"/>
        <dbReference type="ChEBI" id="CHEBI:43474"/>
        <dbReference type="ChEBI" id="CHEBI:58533"/>
        <dbReference type="EC" id="2.4.2.28"/>
    </reaction>
    <physiologicalReaction direction="left-to-right" evidence="10">
        <dbReference type="Rhea" id="RHEA:11853"/>
    </physiologicalReaction>
</comment>
<accession>A0A9D2WQ06</accession>
<organism evidence="12 13">
    <name type="scientific">Sporotomaculum syntrophicum</name>
    <dbReference type="NCBI Taxonomy" id="182264"/>
    <lineage>
        <taxon>Bacteria</taxon>
        <taxon>Bacillati</taxon>
        <taxon>Bacillota</taxon>
        <taxon>Clostridia</taxon>
        <taxon>Eubacteriales</taxon>
        <taxon>Desulfallaceae</taxon>
        <taxon>Sporotomaculum</taxon>
    </lineage>
</organism>
<dbReference type="PANTHER" id="PTHR30616:SF2">
    <property type="entry name" value="PURINE NUCLEOSIDE PHOSPHORYLASE LACC1"/>
    <property type="match status" value="1"/>
</dbReference>
<evidence type="ECO:0000256" key="8">
    <source>
        <dbReference type="ARBA" id="ARBA00047989"/>
    </source>
</evidence>
<comment type="catalytic activity">
    <reaction evidence="9">
        <text>adenosine + phosphate = alpha-D-ribose 1-phosphate + adenine</text>
        <dbReference type="Rhea" id="RHEA:27642"/>
        <dbReference type="ChEBI" id="CHEBI:16335"/>
        <dbReference type="ChEBI" id="CHEBI:16708"/>
        <dbReference type="ChEBI" id="CHEBI:43474"/>
        <dbReference type="ChEBI" id="CHEBI:57720"/>
        <dbReference type="EC" id="2.4.2.1"/>
    </reaction>
    <physiologicalReaction direction="left-to-right" evidence="9">
        <dbReference type="Rhea" id="RHEA:27643"/>
    </physiologicalReaction>
</comment>
<evidence type="ECO:0000256" key="9">
    <source>
        <dbReference type="ARBA" id="ARBA00048968"/>
    </source>
</evidence>
<dbReference type="PANTHER" id="PTHR30616">
    <property type="entry name" value="UNCHARACTERIZED PROTEIN YFIH"/>
    <property type="match status" value="1"/>
</dbReference>
<evidence type="ECO:0000256" key="4">
    <source>
        <dbReference type="ARBA" id="ARBA00022679"/>
    </source>
</evidence>
<dbReference type="EMBL" id="LSRS01000004">
    <property type="protein sequence ID" value="KAF1084816.1"/>
    <property type="molecule type" value="Genomic_DNA"/>
</dbReference>
<proteinExistence type="inferred from homology"/>
<evidence type="ECO:0000256" key="10">
    <source>
        <dbReference type="ARBA" id="ARBA00049893"/>
    </source>
</evidence>
<dbReference type="Proteomes" id="UP000798488">
    <property type="component" value="Unassembled WGS sequence"/>
</dbReference>
<dbReference type="NCBIfam" id="TIGR00726">
    <property type="entry name" value="peptidoglycan editing factor PgeF"/>
    <property type="match status" value="1"/>
</dbReference>
<comment type="similarity">
    <text evidence="3 11">Belongs to the purine nucleoside phosphorylase YfiH/LACC1 family.</text>
</comment>
<comment type="caution">
    <text evidence="12">The sequence shown here is derived from an EMBL/GenBank/DDBJ whole genome shotgun (WGS) entry which is preliminary data.</text>
</comment>
<name>A0A9D2WQ06_9FIRM</name>
<dbReference type="InterPro" id="IPR003730">
    <property type="entry name" value="Cu_polyphenol_OxRdtase"/>
</dbReference>
<gene>
    <name evidence="12" type="ORF">SPSYN_01986</name>
</gene>
<dbReference type="Gene3D" id="3.60.140.10">
    <property type="entry name" value="CNF1/YfiH-like putative cysteine hydrolases"/>
    <property type="match status" value="1"/>
</dbReference>
<dbReference type="AlphaFoldDB" id="A0A9D2WQ06"/>
<keyword evidence="5" id="KW-0479">Metal-binding</keyword>
<keyword evidence="6" id="KW-0378">Hydrolase</keyword>
<dbReference type="InterPro" id="IPR011324">
    <property type="entry name" value="Cytotoxic_necrot_fac-like_cat"/>
</dbReference>
<dbReference type="GO" id="GO:0005507">
    <property type="term" value="F:copper ion binding"/>
    <property type="evidence" value="ECO:0007669"/>
    <property type="project" value="TreeGrafter"/>
</dbReference>
<evidence type="ECO:0000256" key="3">
    <source>
        <dbReference type="ARBA" id="ARBA00007353"/>
    </source>
</evidence>
<reference evidence="12" key="1">
    <citation type="submission" date="2016-02" db="EMBL/GenBank/DDBJ databases">
        <title>Draft Genome Sequence of Sporotomaculum syntrophicum Strain FB, a Syntrophic Benzoate Degrader.</title>
        <authorList>
            <person name="Nobu M.K."/>
            <person name="Narihiro T."/>
            <person name="Qiu Y.-L."/>
            <person name="Ohashi A."/>
            <person name="Liu W.-T."/>
            <person name="Yuji S."/>
        </authorList>
    </citation>
    <scope>NUCLEOTIDE SEQUENCE</scope>
    <source>
        <strain evidence="12">FB</strain>
    </source>
</reference>
<evidence type="ECO:0000256" key="2">
    <source>
        <dbReference type="ARBA" id="ARBA00003215"/>
    </source>
</evidence>
<dbReference type="GO" id="GO:0016787">
    <property type="term" value="F:hydrolase activity"/>
    <property type="evidence" value="ECO:0007669"/>
    <property type="project" value="UniProtKB-KW"/>
</dbReference>
<dbReference type="OrthoDB" id="4279at2"/>
<comment type="catalytic activity">
    <reaction evidence="1">
        <text>inosine + phosphate = alpha-D-ribose 1-phosphate + hypoxanthine</text>
        <dbReference type="Rhea" id="RHEA:27646"/>
        <dbReference type="ChEBI" id="CHEBI:17368"/>
        <dbReference type="ChEBI" id="CHEBI:17596"/>
        <dbReference type="ChEBI" id="CHEBI:43474"/>
        <dbReference type="ChEBI" id="CHEBI:57720"/>
        <dbReference type="EC" id="2.4.2.1"/>
    </reaction>
    <physiologicalReaction direction="left-to-right" evidence="1">
        <dbReference type="Rhea" id="RHEA:27647"/>
    </physiologicalReaction>
</comment>
<dbReference type="SUPFAM" id="SSF64438">
    <property type="entry name" value="CNF1/YfiH-like putative cysteine hydrolases"/>
    <property type="match status" value="1"/>
</dbReference>
<evidence type="ECO:0000256" key="5">
    <source>
        <dbReference type="ARBA" id="ARBA00022723"/>
    </source>
</evidence>
<comment type="catalytic activity">
    <reaction evidence="8">
        <text>adenosine + H2O + H(+) = inosine + NH4(+)</text>
        <dbReference type="Rhea" id="RHEA:24408"/>
        <dbReference type="ChEBI" id="CHEBI:15377"/>
        <dbReference type="ChEBI" id="CHEBI:15378"/>
        <dbReference type="ChEBI" id="CHEBI:16335"/>
        <dbReference type="ChEBI" id="CHEBI:17596"/>
        <dbReference type="ChEBI" id="CHEBI:28938"/>
        <dbReference type="EC" id="3.5.4.4"/>
    </reaction>
    <physiologicalReaction direction="left-to-right" evidence="8">
        <dbReference type="Rhea" id="RHEA:24409"/>
    </physiologicalReaction>
</comment>
<evidence type="ECO:0000313" key="13">
    <source>
        <dbReference type="Proteomes" id="UP000798488"/>
    </source>
</evidence>
<evidence type="ECO:0000313" key="12">
    <source>
        <dbReference type="EMBL" id="KAF1084816.1"/>
    </source>
</evidence>
<evidence type="ECO:0000256" key="11">
    <source>
        <dbReference type="RuleBase" id="RU361274"/>
    </source>
</evidence>